<organism evidence="1 2">
    <name type="scientific">Rhizoctonia solani</name>
    <dbReference type="NCBI Taxonomy" id="456999"/>
    <lineage>
        <taxon>Eukaryota</taxon>
        <taxon>Fungi</taxon>
        <taxon>Dikarya</taxon>
        <taxon>Basidiomycota</taxon>
        <taxon>Agaricomycotina</taxon>
        <taxon>Agaricomycetes</taxon>
        <taxon>Cantharellales</taxon>
        <taxon>Ceratobasidiaceae</taxon>
        <taxon>Rhizoctonia</taxon>
    </lineage>
</organism>
<dbReference type="AlphaFoldDB" id="A0A8H7I0L7"/>
<comment type="caution">
    <text evidence="1">The sequence shown here is derived from an EMBL/GenBank/DDBJ whole genome shotgun (WGS) entry which is preliminary data.</text>
</comment>
<proteinExistence type="predicted"/>
<accession>A0A8H7I0L7</accession>
<protein>
    <submittedName>
        <fullName evidence="1">Uncharacterized protein</fullName>
    </submittedName>
</protein>
<gene>
    <name evidence="1" type="ORF">RHS01_11184</name>
</gene>
<dbReference type="Proteomes" id="UP000614334">
    <property type="component" value="Unassembled WGS sequence"/>
</dbReference>
<name>A0A8H7I0L7_9AGAM</name>
<sequence>MTIAPTGGQHKVWDFGGTTASRREEQCVLTWEEELQQMTERLSVEAGAKTIDLGCSSAHGALANWTASAHLPAATMELGL</sequence>
<evidence type="ECO:0000313" key="2">
    <source>
        <dbReference type="Proteomes" id="UP000614334"/>
    </source>
</evidence>
<evidence type="ECO:0000313" key="1">
    <source>
        <dbReference type="EMBL" id="KAF8747920.1"/>
    </source>
</evidence>
<dbReference type="EMBL" id="JACYCF010000054">
    <property type="protein sequence ID" value="KAF8747920.1"/>
    <property type="molecule type" value="Genomic_DNA"/>
</dbReference>
<reference evidence="1" key="1">
    <citation type="submission" date="2020-09" db="EMBL/GenBank/DDBJ databases">
        <title>Comparative genome analyses of four rice-infecting Rhizoctonia solani isolates reveal extensive enrichment of homogalacturonan modification genes.</title>
        <authorList>
            <person name="Lee D.-Y."/>
            <person name="Jeon J."/>
            <person name="Kim K.-T."/>
            <person name="Cheong K."/>
            <person name="Song H."/>
            <person name="Choi G."/>
            <person name="Ko J."/>
            <person name="Opiyo S.O."/>
            <person name="Zuo S."/>
            <person name="Madhav S."/>
            <person name="Lee Y.-H."/>
            <person name="Wang G.-L."/>
        </authorList>
    </citation>
    <scope>NUCLEOTIDE SEQUENCE</scope>
    <source>
        <strain evidence="1">AG1-IA B2</strain>
    </source>
</reference>